<dbReference type="EMBL" id="JAGTXO010000001">
    <property type="protein sequence ID" value="KAG8471182.1"/>
    <property type="molecule type" value="Genomic_DNA"/>
</dbReference>
<evidence type="ECO:0000256" key="3">
    <source>
        <dbReference type="SAM" id="MobiDB-lite"/>
    </source>
</evidence>
<feature type="compositionally biased region" description="Acidic residues" evidence="3">
    <location>
        <begin position="1078"/>
        <end position="1090"/>
    </location>
</feature>
<feature type="compositionally biased region" description="Basic and acidic residues" evidence="3">
    <location>
        <begin position="525"/>
        <end position="534"/>
    </location>
</feature>
<evidence type="ECO:0000313" key="5">
    <source>
        <dbReference type="Proteomes" id="UP000751190"/>
    </source>
</evidence>
<name>A0A8J5XZ56_DIALT</name>
<protein>
    <submittedName>
        <fullName evidence="4">Uncharacterized protein</fullName>
    </submittedName>
</protein>
<comment type="caution">
    <text evidence="4">The sequence shown here is derived from an EMBL/GenBank/DDBJ whole genome shotgun (WGS) entry which is preliminary data.</text>
</comment>
<dbReference type="InterPro" id="IPR001298">
    <property type="entry name" value="Filamin/ABP280_rpt"/>
</dbReference>
<feature type="compositionally biased region" description="Low complexity" evidence="3">
    <location>
        <begin position="1008"/>
        <end position="1018"/>
    </location>
</feature>
<feature type="compositionally biased region" description="Acidic residues" evidence="3">
    <location>
        <begin position="535"/>
        <end position="547"/>
    </location>
</feature>
<dbReference type="InterPro" id="IPR017868">
    <property type="entry name" value="Filamin/ABP280_repeat-like"/>
</dbReference>
<organism evidence="4 5">
    <name type="scientific">Diacronema lutheri</name>
    <name type="common">Unicellular marine alga</name>
    <name type="synonym">Monochrysis lutheri</name>
    <dbReference type="NCBI Taxonomy" id="2081491"/>
    <lineage>
        <taxon>Eukaryota</taxon>
        <taxon>Haptista</taxon>
        <taxon>Haptophyta</taxon>
        <taxon>Pavlovophyceae</taxon>
        <taxon>Pavlovales</taxon>
        <taxon>Pavlovaceae</taxon>
        <taxon>Diacronema</taxon>
    </lineage>
</organism>
<feature type="repeat" description="Filamin" evidence="2">
    <location>
        <begin position="164"/>
        <end position="273"/>
    </location>
</feature>
<evidence type="ECO:0000313" key="4">
    <source>
        <dbReference type="EMBL" id="KAG8471182.1"/>
    </source>
</evidence>
<feature type="region of interest" description="Disordered" evidence="3">
    <location>
        <begin position="295"/>
        <end position="314"/>
    </location>
</feature>
<dbReference type="SMART" id="SM00557">
    <property type="entry name" value="IG_FLMN"/>
    <property type="match status" value="4"/>
</dbReference>
<feature type="compositionally biased region" description="Low complexity" evidence="3">
    <location>
        <begin position="799"/>
        <end position="816"/>
    </location>
</feature>
<dbReference type="OrthoDB" id="5334309at2759"/>
<feature type="repeat" description="Filamin" evidence="2">
    <location>
        <begin position="1274"/>
        <end position="1380"/>
    </location>
</feature>
<dbReference type="GO" id="GO:0030036">
    <property type="term" value="P:actin cytoskeleton organization"/>
    <property type="evidence" value="ECO:0007669"/>
    <property type="project" value="InterPro"/>
</dbReference>
<gene>
    <name evidence="4" type="ORF">KFE25_009603</name>
</gene>
<feature type="repeat" description="Filamin" evidence="2">
    <location>
        <begin position="1485"/>
        <end position="1584"/>
    </location>
</feature>
<feature type="compositionally biased region" description="Low complexity" evidence="3">
    <location>
        <begin position="956"/>
        <end position="990"/>
    </location>
</feature>
<evidence type="ECO:0000256" key="1">
    <source>
        <dbReference type="ARBA" id="ARBA00022737"/>
    </source>
</evidence>
<feature type="compositionally biased region" description="Low complexity" evidence="3">
    <location>
        <begin position="501"/>
        <end position="513"/>
    </location>
</feature>
<keyword evidence="5" id="KW-1185">Reference proteome</keyword>
<reference evidence="4" key="1">
    <citation type="submission" date="2021-05" db="EMBL/GenBank/DDBJ databases">
        <title>The genome of the haptophyte Pavlova lutheri (Diacronema luteri, Pavlovales) - a model for lipid biosynthesis in eukaryotic algae.</title>
        <authorList>
            <person name="Hulatt C.J."/>
            <person name="Posewitz M.C."/>
        </authorList>
    </citation>
    <scope>NUCLEOTIDE SEQUENCE</scope>
    <source>
        <strain evidence="4">NIVA-4/92</strain>
    </source>
</reference>
<dbReference type="PANTHER" id="PTHR38537">
    <property type="entry name" value="JITTERBUG, ISOFORM N"/>
    <property type="match status" value="1"/>
</dbReference>
<proteinExistence type="predicted"/>
<dbReference type="InterPro" id="IPR014756">
    <property type="entry name" value="Ig_E-set"/>
</dbReference>
<dbReference type="PANTHER" id="PTHR38537:SF8">
    <property type="entry name" value="FILAMIN-A"/>
    <property type="match status" value="1"/>
</dbReference>
<dbReference type="PROSITE" id="PS50194">
    <property type="entry name" value="FILAMIN_REPEAT"/>
    <property type="match status" value="8"/>
</dbReference>
<sequence length="1589" mass="163083">MDVEAELLAFLAPAGLSDADRRELASRLLRAKVTPRLLVRDASLLHPTVLKHDLGLVEPGFRVALGECYAAASGRRAPDVLGVRSSPDRRTAPGAHTPRSAVTPRPVRSPLGVRTERRVGAPLARGRPATAPRAPPPSARLASGYASARRPTSPLRGVPLRVALGAPYAPHCSATGAGLLGAVAGTPSHVLVVTRDVDNARLVGGGAVLRAHMLGPAHALITSRDLRDGTYDVAFSCAVSGVYALRVTLTSMPPSGEPAYEEHIRGSPFRIVVHDARSRALRYALLAGERSAPLDGAPRAEARAGSGGHDEVGDAQRADALPRELVVIAGEALALSIGGHDGGPAWPGERFEASLALDEPSVLREKATARLLDFAGGDIALEKAHAPVDAHAHARVVETREDGGGYKVEMSAHRAGEYSLAVSLAGVHVGGSPVAVTVRPARAHAPSTLLSGMGLYRASAGEVAVVRAVARDAFGNACEDGGASIVLRMAPQRLVRVGGERAASGERAAGGTAMRAGSAVDSAEAGDKSARADEASESAAEEEDEAVADERVAYEVDDLSDGGYVLRYSAQRAGTYLLTVALDGADAGTQHRVLVTAGQTDARRSRALGGAVRLATAGQRARVTLRSYDRCGNARRVGGDSWYWALVARPAHPRGAGDAQPRPAVVALEGFAADLDDGRYEVAFTTDVAGAHALELRLGGADGPLLAGALIALRVLPSVASASMSELAGAGLRGARAGAVGEIVVVSRDALGNVRMLADSADGMHASEAGRRAPGGIAAEGTADDRFRLLLTRHPTHSELGAARAGAPDAPGGAELDAAESASRSLGDGRHVLTYRATRAGVYELRVLTEHGGDVAGSPRDVVIDAAAPHAPLSALAPAKGVGVDAEGGAWRARALERCAVMLQSSDRYGNRLLRGGAHVVGVLRAVRYAPPARAPPRAHPARTSASGARQPGGAPAPVRSTPSPARARASSGSGARGATPPLSRNAVARARARSPTAPMAFGGGRGASPAHADAGAGAMLERAHERGDHQGEEGGVDDGDDEGDVVVLGVRDLRNGNYELSCVPQRAGPHELEVALLDDDDDDLDDDDALPSLGRGARDGARNGTNGEHGWEKRQALGPSVRAGLEAAAGHGDAAPRRARVARAVRGSPWAIAVDAGSVSAAHCVVHGSGLLEATAGVCASFEIVPCDAVGNACQPDAARDAPVVRVLCASEPAHASLEAADGYVTVTITIAAARFDAPARYVAQYTPTRAVNHQLSVSVGGVPLPNSPWLVEVAPGAPNARASRLAHRAGRAAVRAGERAEFSLVLCDAFGNACSVSSAQRAAVSASVVGPGEASAVCERGSDARWSISACMTRAGEYAVQALIRGEELGEPSVRVLVEPACTWPPACTILESVEPGSAVRIGNYCNLTLCARDTYGNQRLDGGERVEASVMPAPLDEVAVRDNGDGTYDVRFSPAVVGECVVRVSINGDPIGASPHLVPVRAGAASARHSSAFGKALVGVLVNELASFFVQARDAAGNALHAGGDVADVLIAAGAARVVDLRDQGNGMYHCALIAFEPGALDVHVRLNGAHVGGSPFNVRVIAARI</sequence>
<keyword evidence="1" id="KW-0677">Repeat</keyword>
<feature type="region of interest" description="Disordered" evidence="3">
    <location>
        <begin position="932"/>
        <end position="1018"/>
    </location>
</feature>
<dbReference type="Pfam" id="PF00630">
    <property type="entry name" value="Filamin"/>
    <property type="match status" value="4"/>
</dbReference>
<feature type="region of interest" description="Disordered" evidence="3">
    <location>
        <begin position="1078"/>
        <end position="1113"/>
    </location>
</feature>
<feature type="region of interest" description="Disordered" evidence="3">
    <location>
        <begin position="79"/>
        <end position="150"/>
    </location>
</feature>
<feature type="repeat" description="Filamin" evidence="2">
    <location>
        <begin position="348"/>
        <end position="438"/>
    </location>
</feature>
<feature type="compositionally biased region" description="Low complexity" evidence="3">
    <location>
        <begin position="120"/>
        <end position="132"/>
    </location>
</feature>
<dbReference type="Proteomes" id="UP000751190">
    <property type="component" value="Unassembled WGS sequence"/>
</dbReference>
<feature type="compositionally biased region" description="Basic and acidic residues" evidence="3">
    <location>
        <begin position="298"/>
        <end position="314"/>
    </location>
</feature>
<feature type="region of interest" description="Disordered" evidence="3">
    <location>
        <begin position="501"/>
        <end position="547"/>
    </location>
</feature>
<feature type="repeat" description="Filamin" evidence="2">
    <location>
        <begin position="1157"/>
        <end position="1275"/>
    </location>
</feature>
<dbReference type="InterPro" id="IPR044801">
    <property type="entry name" value="Filamin"/>
</dbReference>
<accession>A0A8J5XZ56</accession>
<feature type="repeat" description="Filamin" evidence="2">
    <location>
        <begin position="597"/>
        <end position="715"/>
    </location>
</feature>
<evidence type="ECO:0000256" key="2">
    <source>
        <dbReference type="PROSITE-ProRule" id="PRU00087"/>
    </source>
</evidence>
<feature type="repeat" description="Filamin" evidence="2">
    <location>
        <begin position="1394"/>
        <end position="1483"/>
    </location>
</feature>
<dbReference type="Gene3D" id="2.60.40.10">
    <property type="entry name" value="Immunoglobulins"/>
    <property type="match status" value="9"/>
</dbReference>
<dbReference type="GO" id="GO:0051015">
    <property type="term" value="F:actin filament binding"/>
    <property type="evidence" value="ECO:0007669"/>
    <property type="project" value="InterPro"/>
</dbReference>
<feature type="repeat" description="Filamin" evidence="2">
    <location>
        <begin position="717"/>
        <end position="864"/>
    </location>
</feature>
<feature type="region of interest" description="Disordered" evidence="3">
    <location>
        <begin position="798"/>
        <end position="823"/>
    </location>
</feature>
<dbReference type="InterPro" id="IPR013783">
    <property type="entry name" value="Ig-like_fold"/>
</dbReference>
<dbReference type="SUPFAM" id="SSF81296">
    <property type="entry name" value="E set domains"/>
    <property type="match status" value="6"/>
</dbReference>